<dbReference type="KEGG" id="cmt:CCM_08326"/>
<evidence type="ECO:0000313" key="11">
    <source>
        <dbReference type="Proteomes" id="UP000001610"/>
    </source>
</evidence>
<dbReference type="InParanoid" id="G3JTD6"/>
<dbReference type="Pfam" id="PF01040">
    <property type="entry name" value="UbiA"/>
    <property type="match status" value="1"/>
</dbReference>
<dbReference type="InterPro" id="IPR044878">
    <property type="entry name" value="UbiA_sf"/>
</dbReference>
<dbReference type="InterPro" id="IPR000537">
    <property type="entry name" value="UbiA_prenyltransferase"/>
</dbReference>
<reference evidence="10 11" key="1">
    <citation type="journal article" date="2011" name="Genome Biol.">
        <title>Genome sequence of the insect pathogenic fungus Cordyceps militaris, a valued traditional Chinese medicine.</title>
        <authorList>
            <person name="Zheng P."/>
            <person name="Xia Y."/>
            <person name="Xiao G."/>
            <person name="Xiong C."/>
            <person name="Hu X."/>
            <person name="Zhang S."/>
            <person name="Zheng H."/>
            <person name="Huang Y."/>
            <person name="Zhou Y."/>
            <person name="Wang S."/>
            <person name="Zhao G.P."/>
            <person name="Liu X."/>
            <person name="St Leger R.J."/>
            <person name="Wang C."/>
        </authorList>
    </citation>
    <scope>NUCLEOTIDE SEQUENCE [LARGE SCALE GENOMIC DNA]</scope>
    <source>
        <strain evidence="10 11">CM01</strain>
    </source>
</reference>
<dbReference type="GO" id="GO:0005743">
    <property type="term" value="C:mitochondrial inner membrane"/>
    <property type="evidence" value="ECO:0007669"/>
    <property type="project" value="TreeGrafter"/>
</dbReference>
<dbReference type="UniPathway" id="UPA00213"/>
<dbReference type="GO" id="GO:0006744">
    <property type="term" value="P:ubiquinone biosynthetic process"/>
    <property type="evidence" value="ECO:0007669"/>
    <property type="project" value="TreeGrafter"/>
</dbReference>
<keyword evidence="8 9" id="KW-0472">Membrane</keyword>
<dbReference type="AlphaFoldDB" id="G3JTD6"/>
<dbReference type="OrthoDB" id="18170at2759"/>
<evidence type="ECO:0000256" key="9">
    <source>
        <dbReference type="SAM" id="Phobius"/>
    </source>
</evidence>
<evidence type="ECO:0000256" key="2">
    <source>
        <dbReference type="ARBA" id="ARBA00004141"/>
    </source>
</evidence>
<dbReference type="Gene3D" id="1.10.357.140">
    <property type="entry name" value="UbiA prenyltransferase"/>
    <property type="match status" value="1"/>
</dbReference>
<dbReference type="RefSeq" id="XP_006673528.1">
    <property type="nucleotide sequence ID" value="XM_006673465.1"/>
</dbReference>
<evidence type="ECO:0000313" key="10">
    <source>
        <dbReference type="EMBL" id="EGX88283.1"/>
    </source>
</evidence>
<dbReference type="EMBL" id="JH126405">
    <property type="protein sequence ID" value="EGX88283.1"/>
    <property type="molecule type" value="Genomic_DNA"/>
</dbReference>
<dbReference type="PANTHER" id="PTHR11048">
    <property type="entry name" value="PRENYLTRANSFERASES"/>
    <property type="match status" value="1"/>
</dbReference>
<evidence type="ECO:0000256" key="8">
    <source>
        <dbReference type="ARBA" id="ARBA00023136"/>
    </source>
</evidence>
<evidence type="ECO:0000256" key="4">
    <source>
        <dbReference type="ARBA" id="ARBA00005985"/>
    </source>
</evidence>
<dbReference type="PANTHER" id="PTHR11048:SF39">
    <property type="entry name" value="POLYPRENYL TRANSFERASE AUSN"/>
    <property type="match status" value="1"/>
</dbReference>
<dbReference type="InterPro" id="IPR039653">
    <property type="entry name" value="Prenyltransferase"/>
</dbReference>
<dbReference type="FunFam" id="1.20.120.1780:FF:000001">
    <property type="entry name" value="4-hydroxybenzoate octaprenyltransferase"/>
    <property type="match status" value="1"/>
</dbReference>
<dbReference type="eggNOG" id="KOG1381">
    <property type="taxonomic scope" value="Eukaryota"/>
</dbReference>
<keyword evidence="7 9" id="KW-1133">Transmembrane helix</keyword>
<dbReference type="GO" id="GO:0016114">
    <property type="term" value="P:terpenoid biosynthetic process"/>
    <property type="evidence" value="ECO:0007669"/>
    <property type="project" value="UniProtKB-UniPathway"/>
</dbReference>
<comment type="pathway">
    <text evidence="3">Secondary metabolite biosynthesis; terpenoid biosynthesis.</text>
</comment>
<protein>
    <submittedName>
        <fullName evidence="10">Prenyltransferase, UbiA family protein</fullName>
    </submittedName>
</protein>
<feature type="transmembrane region" description="Helical" evidence="9">
    <location>
        <begin position="127"/>
        <end position="152"/>
    </location>
</feature>
<feature type="transmembrane region" description="Helical" evidence="9">
    <location>
        <begin position="280"/>
        <end position="301"/>
    </location>
</feature>
<dbReference type="OMA" id="AKRHTHF"/>
<dbReference type="PROSITE" id="PS00943">
    <property type="entry name" value="UBIA"/>
    <property type="match status" value="1"/>
</dbReference>
<dbReference type="STRING" id="983644.G3JTD6"/>
<dbReference type="Gene3D" id="1.20.120.1780">
    <property type="entry name" value="UbiA prenyltransferase"/>
    <property type="match status" value="1"/>
</dbReference>
<dbReference type="HOGENOM" id="CLU_034879_2_0_1"/>
<comment type="similarity">
    <text evidence="4">Belongs to the UbiA prenyltransferase family.</text>
</comment>
<dbReference type="InterPro" id="IPR030470">
    <property type="entry name" value="UbiA_prenylTrfase_CS"/>
</dbReference>
<dbReference type="Proteomes" id="UP000001610">
    <property type="component" value="Unassembled WGS sequence"/>
</dbReference>
<accession>G3JTD6</accession>
<name>G3JTD6_CORMM</name>
<dbReference type="CDD" id="cd13959">
    <property type="entry name" value="PT_UbiA_COQ2"/>
    <property type="match status" value="1"/>
</dbReference>
<comment type="subcellular location">
    <subcellularLocation>
        <location evidence="2">Membrane</location>
        <topology evidence="2">Multi-pass membrane protein</topology>
    </subcellularLocation>
</comment>
<evidence type="ECO:0000256" key="5">
    <source>
        <dbReference type="ARBA" id="ARBA00022679"/>
    </source>
</evidence>
<keyword evidence="11" id="KW-1185">Reference proteome</keyword>
<evidence type="ECO:0000256" key="7">
    <source>
        <dbReference type="ARBA" id="ARBA00022989"/>
    </source>
</evidence>
<gene>
    <name evidence="10" type="ORF">CCM_08326</name>
</gene>
<evidence type="ECO:0000256" key="1">
    <source>
        <dbReference type="ARBA" id="ARBA00001946"/>
    </source>
</evidence>
<feature type="transmembrane region" description="Helical" evidence="9">
    <location>
        <begin position="212"/>
        <end position="231"/>
    </location>
</feature>
<keyword evidence="5 10" id="KW-0808">Transferase</keyword>
<dbReference type="GO" id="GO:0008412">
    <property type="term" value="F:4-hydroxybenzoate polyprenyltransferase activity"/>
    <property type="evidence" value="ECO:0007669"/>
    <property type="project" value="TreeGrafter"/>
</dbReference>
<sequence>MSCTKTISVTAAAAAPGSESRLAQKFGGHYASDWMSQLPSSWTPYIQLARLHRPHGLIVVSLSHLFGVLLAAARLHASPADTARVGGIVLLGALFCNSGAHAWNDLVDAPIDAQVERTRTRPIPRGAVTPAAALLFAASQAVLAAGCLLLLLPAGARAPAVPTVAAILYYPFAKRQMFAPQLVLGACMGLAVLVGAAAMGMREAWMDPAARCLAAATALWAVLFDTIYAHMDLKDDVKLGVNSLAVFVQGYARRVLALLGVGVSTLLYRAGVHAGMGAAYYGISVAACSVCIAGIVGLLDLEDRASCGKFCIFGFRFTGVAIVGGLLVTYLTSL</sequence>
<organism evidence="10 11">
    <name type="scientific">Cordyceps militaris (strain CM01)</name>
    <name type="common">Caterpillar fungus</name>
    <dbReference type="NCBI Taxonomy" id="983644"/>
    <lineage>
        <taxon>Eukaryota</taxon>
        <taxon>Fungi</taxon>
        <taxon>Dikarya</taxon>
        <taxon>Ascomycota</taxon>
        <taxon>Pezizomycotina</taxon>
        <taxon>Sordariomycetes</taxon>
        <taxon>Hypocreomycetidae</taxon>
        <taxon>Hypocreales</taxon>
        <taxon>Cordycipitaceae</taxon>
        <taxon>Cordyceps</taxon>
    </lineage>
</organism>
<dbReference type="VEuPathDB" id="FungiDB:CCM_08326"/>
<evidence type="ECO:0000256" key="6">
    <source>
        <dbReference type="ARBA" id="ARBA00022692"/>
    </source>
</evidence>
<proteinExistence type="inferred from homology"/>
<evidence type="ECO:0000256" key="3">
    <source>
        <dbReference type="ARBA" id="ARBA00004721"/>
    </source>
</evidence>
<keyword evidence="6 9" id="KW-0812">Transmembrane</keyword>
<feature type="transmembrane region" description="Helical" evidence="9">
    <location>
        <begin position="178"/>
        <end position="200"/>
    </location>
</feature>
<dbReference type="GeneID" id="18170334"/>
<comment type="cofactor">
    <cofactor evidence="1">
        <name>Mg(2+)</name>
        <dbReference type="ChEBI" id="CHEBI:18420"/>
    </cofactor>
</comment>
<feature type="transmembrane region" description="Helical" evidence="9">
    <location>
        <begin position="313"/>
        <end position="332"/>
    </location>
</feature>